<dbReference type="SUPFAM" id="SSF102891">
    <property type="entry name" value="Hypothetical protein Ta1206"/>
    <property type="match status" value="1"/>
</dbReference>
<accession>A0ABU5CFZ1</accession>
<keyword evidence="2" id="KW-1185">Reference proteome</keyword>
<evidence type="ECO:0000313" key="2">
    <source>
        <dbReference type="Proteomes" id="UP001228376"/>
    </source>
</evidence>
<dbReference type="Gene3D" id="3.30.1980.10">
    <property type="entry name" value="Hypothetical protein YunC"/>
    <property type="match status" value="1"/>
</dbReference>
<dbReference type="EMBL" id="JAROCA020000001">
    <property type="protein sequence ID" value="MDY0405225.1"/>
    <property type="molecule type" value="Genomic_DNA"/>
</dbReference>
<sequence>MIETGSLEIAGETFTTVQVALPKTNLLVITNDIGYIMCAALDVDVLNEKLADRHVIAGRASGVRTIDQLLHAPLEKVTEAAREKFGWETGMIGEEALKRLI</sequence>
<proteinExistence type="predicted"/>
<dbReference type="InterPro" id="IPR014931">
    <property type="entry name" value="DUF1805"/>
</dbReference>
<name>A0ABU5CFZ1_9BACI</name>
<protein>
    <submittedName>
        <fullName evidence="1">DUF1805 domain-containing protein</fullName>
    </submittedName>
</protein>
<evidence type="ECO:0000313" key="1">
    <source>
        <dbReference type="EMBL" id="MDY0405225.1"/>
    </source>
</evidence>
<dbReference type="InterPro" id="IPR036493">
    <property type="entry name" value="YunC_sf"/>
</dbReference>
<dbReference type="Pfam" id="PF08827">
    <property type="entry name" value="DUF1805"/>
    <property type="match status" value="1"/>
</dbReference>
<dbReference type="Proteomes" id="UP001228376">
    <property type="component" value="Unassembled WGS sequence"/>
</dbReference>
<organism evidence="1 2">
    <name type="scientific">Tigheibacillus jepli</name>
    <dbReference type="NCBI Taxonomy" id="3035914"/>
    <lineage>
        <taxon>Bacteria</taxon>
        <taxon>Bacillati</taxon>
        <taxon>Bacillota</taxon>
        <taxon>Bacilli</taxon>
        <taxon>Bacillales</taxon>
        <taxon>Bacillaceae</taxon>
        <taxon>Tigheibacillus</taxon>
    </lineage>
</organism>
<gene>
    <name evidence="1" type="ORF">P5G51_007245</name>
</gene>
<comment type="caution">
    <text evidence="1">The sequence shown here is derived from an EMBL/GenBank/DDBJ whole genome shotgun (WGS) entry which is preliminary data.</text>
</comment>
<dbReference type="RefSeq" id="WP_306065687.1">
    <property type="nucleotide sequence ID" value="NZ_JAROCA020000001.1"/>
</dbReference>
<reference evidence="1 2" key="1">
    <citation type="submission" date="2023-10" db="EMBL/GenBank/DDBJ databases">
        <title>179-bfca-hs.</title>
        <authorList>
            <person name="Miliotis G."/>
            <person name="Sengupta P."/>
            <person name="Hameed A."/>
            <person name="Chuvochina M."/>
            <person name="Mcdonagh F."/>
            <person name="Simpson A.C."/>
            <person name="Singh N.K."/>
            <person name="Rekha P.D."/>
            <person name="Raman K."/>
            <person name="Hugenholtz P."/>
            <person name="Venkateswaran K."/>
        </authorList>
    </citation>
    <scope>NUCLEOTIDE SEQUENCE [LARGE SCALE GENOMIC DNA]</scope>
    <source>
        <strain evidence="1 2">179-BFC-A-HS</strain>
    </source>
</reference>